<evidence type="ECO:0000313" key="2">
    <source>
        <dbReference type="WBParaSite" id="PSU_v2.g19726.t1"/>
    </source>
</evidence>
<name>A0A914YK68_9BILA</name>
<reference evidence="2" key="1">
    <citation type="submission" date="2022-11" db="UniProtKB">
        <authorList>
            <consortium name="WormBaseParasite"/>
        </authorList>
    </citation>
    <scope>IDENTIFICATION</scope>
</reference>
<dbReference type="AlphaFoldDB" id="A0A914YK68"/>
<organism evidence="1 2">
    <name type="scientific">Panagrolaimus superbus</name>
    <dbReference type="NCBI Taxonomy" id="310955"/>
    <lineage>
        <taxon>Eukaryota</taxon>
        <taxon>Metazoa</taxon>
        <taxon>Ecdysozoa</taxon>
        <taxon>Nematoda</taxon>
        <taxon>Chromadorea</taxon>
        <taxon>Rhabditida</taxon>
        <taxon>Tylenchina</taxon>
        <taxon>Panagrolaimomorpha</taxon>
        <taxon>Panagrolaimoidea</taxon>
        <taxon>Panagrolaimidae</taxon>
        <taxon>Panagrolaimus</taxon>
    </lineage>
</organism>
<dbReference type="WBParaSite" id="PSU_v2.g19726.t1">
    <property type="protein sequence ID" value="PSU_v2.g19726.t1"/>
    <property type="gene ID" value="PSU_v2.g19726"/>
</dbReference>
<keyword evidence="1" id="KW-1185">Reference proteome</keyword>
<sequence>MKLRGVTITAEVAKLLHYKKFKHMVKNYGNNECVIIRFPQITPHRTGHVYTRDAVKRYVGIFQKGLIKNDYTIVPFGYRA</sequence>
<dbReference type="Proteomes" id="UP000887577">
    <property type="component" value="Unplaced"/>
</dbReference>
<proteinExistence type="predicted"/>
<evidence type="ECO:0000313" key="1">
    <source>
        <dbReference type="Proteomes" id="UP000887577"/>
    </source>
</evidence>
<accession>A0A914YK68</accession>
<protein>
    <submittedName>
        <fullName evidence="2">Uncharacterized protein</fullName>
    </submittedName>
</protein>